<keyword evidence="3" id="KW-1185">Reference proteome</keyword>
<dbReference type="EMBL" id="DF973381">
    <property type="protein sequence ID" value="GAU28861.1"/>
    <property type="molecule type" value="Genomic_DNA"/>
</dbReference>
<dbReference type="OrthoDB" id="428918at2759"/>
<dbReference type="InterPro" id="IPR044730">
    <property type="entry name" value="RNase_H-like_dom_plant"/>
</dbReference>
<dbReference type="PANTHER" id="PTHR33116:SF80">
    <property type="entry name" value="REVERSE TRANSCRIPTASE ZINC-BINDING DOMAIN-CONTAINING PROTEIN"/>
    <property type="match status" value="1"/>
</dbReference>
<dbReference type="PROSITE" id="PS50878">
    <property type="entry name" value="RT_POL"/>
    <property type="match status" value="1"/>
</dbReference>
<dbReference type="SUPFAM" id="SSF56672">
    <property type="entry name" value="DNA/RNA polymerases"/>
    <property type="match status" value="1"/>
</dbReference>
<dbReference type="PANTHER" id="PTHR33116">
    <property type="entry name" value="REVERSE TRANSCRIPTASE ZINC-BINDING DOMAIN-CONTAINING PROTEIN-RELATED-RELATED"/>
    <property type="match status" value="1"/>
</dbReference>
<dbReference type="InterPro" id="IPR043502">
    <property type="entry name" value="DNA/RNA_pol_sf"/>
</dbReference>
<accession>A0A2Z6MAK2</accession>
<proteinExistence type="predicted"/>
<name>A0A2Z6MAK2_TRISU</name>
<dbReference type="CDD" id="cd06222">
    <property type="entry name" value="RNase_H_like"/>
    <property type="match status" value="1"/>
</dbReference>
<sequence length="759" mass="85347">MNGDGAPGPDGFSGHFFQQYWDIVASDVVYSVQSFFLTGKLSQVAAKIISPQQRGFIPERHIADCVIIASEAINVLSNKTFAGNIALKIDIRKAFDTLDWNFLLAVLKQFGFMSIFSSWISEILLSAKLSVLVKGKSVGFFSCTRGVRQGDPLSPLLFCIAEDVLSRSISKALLDGKLSPMSLCRNVVIPTHVLYVDDIMVINKQKSKFYPGSISNSRLTMITNLLGFTVGSTPFNYLGCPIFVGTPKVIHFKAIADKIKVKLASWKGSLLSIIGRVQLVKSIIHGMLVYSFHIYAWPKSLLKKLDSWIRNFIWSGDVNTKKICTVAWRKICRSLDEGGLDIHSLYSINNSLMLHLCWKFFSSNDQWVVMCRSRYLKFGLPKNSFLKSSIWHGIKPHVNTVKTHTRWLLGSGNSVAFWLDKWLQEPLVDLFHLPTSSYSLLTARVSEYIENGVWNIPASIVQHDASIQASIDQIILPKQPLEDRLIWCSSKDGILSAKQAYMHLYPRQNQIDWTTWIWHVFVPPSTSFIAWRCFHDRMPTDENLMKRGCISVSACDLCLAHSRRLRTCSLLVASRNNSGSDVLHVIHSIWLARNGVRFNNAKITAHAAKMKILTSIKHSAQLAAGVSTAAEKQANTDGSVTVGSAASGGLFRDYMANFRGAFVQKISGHYVLHSELTTLILAMEIAHMPWDLRNRWSNCFMLGLTLKWSHICREGNACADKLANIGHLHTRTRWWESLPSMLQDDFLSDRLGIPQYRTT</sequence>
<dbReference type="AlphaFoldDB" id="A0A2Z6MAK2"/>
<protein>
    <recommendedName>
        <fullName evidence="1">Reverse transcriptase domain-containing protein</fullName>
    </recommendedName>
</protein>
<dbReference type="InterPro" id="IPR026960">
    <property type="entry name" value="RVT-Znf"/>
</dbReference>
<reference evidence="3" key="1">
    <citation type="journal article" date="2017" name="Front. Plant Sci.">
        <title>Climate Clever Clovers: New Paradigm to Reduce the Environmental Footprint of Ruminants by Breeding Low Methanogenic Forages Utilizing Haplotype Variation.</title>
        <authorList>
            <person name="Kaur P."/>
            <person name="Appels R."/>
            <person name="Bayer P.E."/>
            <person name="Keeble-Gagnere G."/>
            <person name="Wang J."/>
            <person name="Hirakawa H."/>
            <person name="Shirasawa K."/>
            <person name="Vercoe P."/>
            <person name="Stefanova K."/>
            <person name="Durmic Z."/>
            <person name="Nichols P."/>
            <person name="Revell C."/>
            <person name="Isobe S.N."/>
            <person name="Edwards D."/>
            <person name="Erskine W."/>
        </authorList>
    </citation>
    <scope>NUCLEOTIDE SEQUENCE [LARGE SCALE GENOMIC DNA]</scope>
    <source>
        <strain evidence="3">cv. Daliak</strain>
    </source>
</reference>
<evidence type="ECO:0000313" key="2">
    <source>
        <dbReference type="EMBL" id="GAU28861.1"/>
    </source>
</evidence>
<dbReference type="Pfam" id="PF13966">
    <property type="entry name" value="zf-RVT"/>
    <property type="match status" value="1"/>
</dbReference>
<dbReference type="InterPro" id="IPR000477">
    <property type="entry name" value="RT_dom"/>
</dbReference>
<evidence type="ECO:0000259" key="1">
    <source>
        <dbReference type="PROSITE" id="PS50878"/>
    </source>
</evidence>
<evidence type="ECO:0000313" key="3">
    <source>
        <dbReference type="Proteomes" id="UP000242715"/>
    </source>
</evidence>
<dbReference type="Pfam" id="PF00078">
    <property type="entry name" value="RVT_1"/>
    <property type="match status" value="1"/>
</dbReference>
<organism evidence="2 3">
    <name type="scientific">Trifolium subterraneum</name>
    <name type="common">Subterranean clover</name>
    <dbReference type="NCBI Taxonomy" id="3900"/>
    <lineage>
        <taxon>Eukaryota</taxon>
        <taxon>Viridiplantae</taxon>
        <taxon>Streptophyta</taxon>
        <taxon>Embryophyta</taxon>
        <taxon>Tracheophyta</taxon>
        <taxon>Spermatophyta</taxon>
        <taxon>Magnoliopsida</taxon>
        <taxon>eudicotyledons</taxon>
        <taxon>Gunneridae</taxon>
        <taxon>Pentapetalae</taxon>
        <taxon>rosids</taxon>
        <taxon>fabids</taxon>
        <taxon>Fabales</taxon>
        <taxon>Fabaceae</taxon>
        <taxon>Papilionoideae</taxon>
        <taxon>50 kb inversion clade</taxon>
        <taxon>NPAAA clade</taxon>
        <taxon>Hologalegina</taxon>
        <taxon>IRL clade</taxon>
        <taxon>Trifolieae</taxon>
        <taxon>Trifolium</taxon>
    </lineage>
</organism>
<feature type="domain" description="Reverse transcriptase" evidence="1">
    <location>
        <begin position="1"/>
        <end position="271"/>
    </location>
</feature>
<dbReference type="Proteomes" id="UP000242715">
    <property type="component" value="Unassembled WGS sequence"/>
</dbReference>
<gene>
    <name evidence="2" type="ORF">TSUD_21990</name>
</gene>